<feature type="region of interest" description="Disordered" evidence="1">
    <location>
        <begin position="118"/>
        <end position="168"/>
    </location>
</feature>
<protein>
    <submittedName>
        <fullName evidence="2">Uncharacterized protein</fullName>
    </submittedName>
</protein>
<feature type="region of interest" description="Disordered" evidence="1">
    <location>
        <begin position="38"/>
        <end position="61"/>
    </location>
</feature>
<comment type="caution">
    <text evidence="2">The sequence shown here is derived from an EMBL/GenBank/DDBJ whole genome shotgun (WGS) entry which is preliminary data.</text>
</comment>
<reference evidence="2" key="1">
    <citation type="journal article" date="2015" name="Nature">
        <title>Complex archaea that bridge the gap between prokaryotes and eukaryotes.</title>
        <authorList>
            <person name="Spang A."/>
            <person name="Saw J.H."/>
            <person name="Jorgensen S.L."/>
            <person name="Zaremba-Niedzwiedzka K."/>
            <person name="Martijn J."/>
            <person name="Lind A.E."/>
            <person name="van Eijk R."/>
            <person name="Schleper C."/>
            <person name="Guy L."/>
            <person name="Ettema T.J."/>
        </authorList>
    </citation>
    <scope>NUCLEOTIDE SEQUENCE</scope>
</reference>
<feature type="compositionally biased region" description="Basic and acidic residues" evidence="1">
    <location>
        <begin position="150"/>
        <end position="168"/>
    </location>
</feature>
<feature type="compositionally biased region" description="Low complexity" evidence="1">
    <location>
        <begin position="128"/>
        <end position="141"/>
    </location>
</feature>
<dbReference type="EMBL" id="LAZR01048111">
    <property type="protein sequence ID" value="KKK92679.1"/>
    <property type="molecule type" value="Genomic_DNA"/>
</dbReference>
<accession>A0A0F9BQ59</accession>
<sequence>KSKLETMDAEMVDDSVKKNIQTLAGEITDLKSRNSALEKKAEGYEQGIQKTQEQERHDRSRDEILTSIEAEPGLDSKHRNKAIAMANDLINTGKEQQPQGPIATRNLMSKCYREVAKAADESAKKKTSVASDSGSASVGHSEGSGIKTGTRKEVLEQMRKDTSWKTET</sequence>
<evidence type="ECO:0000256" key="1">
    <source>
        <dbReference type="SAM" id="MobiDB-lite"/>
    </source>
</evidence>
<name>A0A0F9BQ59_9ZZZZ</name>
<feature type="compositionally biased region" description="Basic and acidic residues" evidence="1">
    <location>
        <begin position="52"/>
        <end position="61"/>
    </location>
</feature>
<proteinExistence type="predicted"/>
<dbReference type="AlphaFoldDB" id="A0A0F9BQ59"/>
<feature type="non-terminal residue" evidence="2">
    <location>
        <position position="1"/>
    </location>
</feature>
<evidence type="ECO:0000313" key="2">
    <source>
        <dbReference type="EMBL" id="KKK92679.1"/>
    </source>
</evidence>
<organism evidence="2">
    <name type="scientific">marine sediment metagenome</name>
    <dbReference type="NCBI Taxonomy" id="412755"/>
    <lineage>
        <taxon>unclassified sequences</taxon>
        <taxon>metagenomes</taxon>
        <taxon>ecological metagenomes</taxon>
    </lineage>
</organism>
<gene>
    <name evidence="2" type="ORF">LCGC14_2700510</name>
</gene>